<dbReference type="PANTHER" id="PTHR42643:SF32">
    <property type="entry name" value="IONOTROPIC RECEPTOR 31A, ISOFORM C-RELATED"/>
    <property type="match status" value="1"/>
</dbReference>
<feature type="transmembrane region" description="Helical" evidence="9">
    <location>
        <begin position="391"/>
        <end position="416"/>
    </location>
</feature>
<keyword evidence="3" id="KW-1003">Cell membrane</keyword>
<feature type="domain" description="Ionotropic receptor 75a N-terminal" evidence="12">
    <location>
        <begin position="24"/>
        <end position="206"/>
    </location>
</feature>
<dbReference type="PANTHER" id="PTHR42643">
    <property type="entry name" value="IONOTROPIC RECEPTOR 20A-RELATED"/>
    <property type="match status" value="1"/>
</dbReference>
<keyword evidence="5 9" id="KW-1133">Transmembrane helix</keyword>
<evidence type="ECO:0000256" key="8">
    <source>
        <dbReference type="ARBA" id="ARBA00023180"/>
    </source>
</evidence>
<gene>
    <name evidence="13" type="primary">Ir64a.6</name>
    <name evidence="13" type="ORF">DALL_DALL000328</name>
</gene>
<dbReference type="Pfam" id="PF00060">
    <property type="entry name" value="Lig_chan"/>
    <property type="match status" value="1"/>
</dbReference>
<dbReference type="AlphaFoldDB" id="A0A4E0RMY7"/>
<keyword evidence="8" id="KW-0325">Glycoprotein</keyword>
<dbReference type="InterPro" id="IPR052192">
    <property type="entry name" value="Insect_Ionotropic_Sensory_Rcpt"/>
</dbReference>
<evidence type="ECO:0000256" key="10">
    <source>
        <dbReference type="SAM" id="SignalP"/>
    </source>
</evidence>
<dbReference type="Pfam" id="PF24576">
    <property type="entry name" value="IR75A_N"/>
    <property type="match status" value="1"/>
</dbReference>
<evidence type="ECO:0000256" key="1">
    <source>
        <dbReference type="ARBA" id="ARBA00004651"/>
    </source>
</evidence>
<keyword evidence="4 9" id="KW-0812">Transmembrane</keyword>
<name>A0A4E0RMY7_9HYME</name>
<dbReference type="EMBL" id="ML158721">
    <property type="protein sequence ID" value="THK33138.1"/>
    <property type="molecule type" value="Genomic_DNA"/>
</dbReference>
<evidence type="ECO:0000256" key="5">
    <source>
        <dbReference type="ARBA" id="ARBA00022989"/>
    </source>
</evidence>
<evidence type="ECO:0000256" key="3">
    <source>
        <dbReference type="ARBA" id="ARBA00022475"/>
    </source>
</evidence>
<keyword evidence="14" id="KW-1185">Reference proteome</keyword>
<evidence type="ECO:0000256" key="4">
    <source>
        <dbReference type="ARBA" id="ARBA00022692"/>
    </source>
</evidence>
<evidence type="ECO:0000256" key="9">
    <source>
        <dbReference type="SAM" id="Phobius"/>
    </source>
</evidence>
<dbReference type="Gene3D" id="1.10.287.70">
    <property type="match status" value="1"/>
</dbReference>
<dbReference type="GO" id="GO:0015276">
    <property type="term" value="F:ligand-gated monoatomic ion channel activity"/>
    <property type="evidence" value="ECO:0007669"/>
    <property type="project" value="InterPro"/>
</dbReference>
<proteinExistence type="inferred from homology"/>
<evidence type="ECO:0000256" key="7">
    <source>
        <dbReference type="ARBA" id="ARBA00023170"/>
    </source>
</evidence>
<protein>
    <submittedName>
        <fullName evidence="13">Ionotropic receptor 64a.6</fullName>
    </submittedName>
</protein>
<evidence type="ECO:0000313" key="14">
    <source>
        <dbReference type="Proteomes" id="UP000297026"/>
    </source>
</evidence>
<dbReference type="InterPro" id="IPR057074">
    <property type="entry name" value="IR75A_N"/>
</dbReference>
<evidence type="ECO:0000259" key="11">
    <source>
        <dbReference type="Pfam" id="PF00060"/>
    </source>
</evidence>
<keyword evidence="10" id="KW-0732">Signal</keyword>
<comment type="subcellular location">
    <subcellularLocation>
        <location evidence="1">Cell membrane</location>
        <topology evidence="1">Multi-pass membrane protein</topology>
    </subcellularLocation>
</comment>
<dbReference type="GO" id="GO:0050906">
    <property type="term" value="P:detection of stimulus involved in sensory perception"/>
    <property type="evidence" value="ECO:0007669"/>
    <property type="project" value="UniProtKB-ARBA"/>
</dbReference>
<evidence type="ECO:0000256" key="2">
    <source>
        <dbReference type="ARBA" id="ARBA00008685"/>
    </source>
</evidence>
<feature type="chain" id="PRO_5020031081" evidence="10">
    <location>
        <begin position="20"/>
        <end position="652"/>
    </location>
</feature>
<organism evidence="13 14">
    <name type="scientific">Diachasma alloeum</name>
    <dbReference type="NCBI Taxonomy" id="454923"/>
    <lineage>
        <taxon>Eukaryota</taxon>
        <taxon>Metazoa</taxon>
        <taxon>Ecdysozoa</taxon>
        <taxon>Arthropoda</taxon>
        <taxon>Hexapoda</taxon>
        <taxon>Insecta</taxon>
        <taxon>Pterygota</taxon>
        <taxon>Neoptera</taxon>
        <taxon>Endopterygota</taxon>
        <taxon>Hymenoptera</taxon>
        <taxon>Apocrita</taxon>
        <taxon>Ichneumonoidea</taxon>
        <taxon>Braconidae</taxon>
        <taxon>Opiinae</taxon>
        <taxon>Diachasma</taxon>
    </lineage>
</organism>
<evidence type="ECO:0000313" key="13">
    <source>
        <dbReference type="EMBL" id="THK33138.1"/>
    </source>
</evidence>
<accession>A0A4E0RMY7</accession>
<dbReference type="OrthoDB" id="413361at2759"/>
<feature type="transmembrane region" description="Helical" evidence="9">
    <location>
        <begin position="328"/>
        <end position="347"/>
    </location>
</feature>
<feature type="domain" description="Ionotropic glutamate receptor C-terminal" evidence="11">
    <location>
        <begin position="331"/>
        <end position="593"/>
    </location>
</feature>
<dbReference type="InterPro" id="IPR001320">
    <property type="entry name" value="Iontro_rcpt_C"/>
</dbReference>
<evidence type="ECO:0000259" key="12">
    <source>
        <dbReference type="Pfam" id="PF24576"/>
    </source>
</evidence>
<reference evidence="13" key="1">
    <citation type="submission" date="2019-02" db="EMBL/GenBank/DDBJ databases">
        <title>Genome of the parasitoid wasp Diachasma alloeum, an emerging model for ecological speciation and transitions to asexual reproduction.</title>
        <authorList>
            <person name="Robertson H.M."/>
            <person name="Walden K.K."/>
            <person name="Tvedte E.S."/>
            <person name="Hood G.R."/>
            <person name="Feder J.L."/>
            <person name="Forbes A.A."/>
            <person name="Logsdon J.M."/>
            <person name="Mcelroy K.E."/>
        </authorList>
    </citation>
    <scope>NUCLEOTIDE SEQUENCE [LARGE SCALE GENOMIC DNA]</scope>
    <source>
        <strain evidence="13">Michigan</strain>
    </source>
</reference>
<keyword evidence="6 9" id="KW-0472">Membrane</keyword>
<evidence type="ECO:0000256" key="6">
    <source>
        <dbReference type="ARBA" id="ARBA00023136"/>
    </source>
</evidence>
<dbReference type="SUPFAM" id="SSF53850">
    <property type="entry name" value="Periplasmic binding protein-like II"/>
    <property type="match status" value="1"/>
</dbReference>
<keyword evidence="7 13" id="KW-0675">Receptor</keyword>
<feature type="transmembrane region" description="Helical" evidence="9">
    <location>
        <begin position="583"/>
        <end position="606"/>
    </location>
</feature>
<comment type="similarity">
    <text evidence="2">Belongs to the glutamate-gated ion channel (TC 1.A.10.1) family.</text>
</comment>
<dbReference type="GO" id="GO:0005886">
    <property type="term" value="C:plasma membrane"/>
    <property type="evidence" value="ECO:0007669"/>
    <property type="project" value="UniProtKB-SubCell"/>
</dbReference>
<dbReference type="Proteomes" id="UP000297026">
    <property type="component" value="Unassembled WGS sequence"/>
</dbReference>
<sequence length="652" mass="74901">MGFWAVLLSSVVLSRCVQSERVVEKFIRDYYDAENIHHINAFGCWDDMDASEFSRKLMSLDNAVLYTPISPHVNLHRILKVNYHYIGVVLDYDCPMSDFILDKFSKELVFNESYFWLLLTNSSSPPNDVLQKLPLTVESELSVATSSGNSFELWDAYNPSYSHGGVLNVTYKGRWNPEDGLKNELNQYKYERRSNFNLLPLNWSIVLRSHPASDLELYLTTPVNRHLDTMSRYHYALVLHLRDFFNFTINLQIHESWGYLVNGTFGGLIGALMKGQADASVSSYQYKLERMDVVDYLVETLNVKLRFFFRHPRSNDLQNNFLKPFAIHLWWVIIAVGFFYWGIMVILKKFEIYYERIEENENTVSSTALTTIAAISQQGLSTPPTITSGRLVFFSLFLWTLLLFQFYSASIVGSLLAPPQRWITTLDNLTDSNLECVVEDMPYMVDYFATTANPHTKKLFERKIKATKKKPKGSYMPAIEGIQRVREGGFAFHINVAAGYKIIEDTFKENEICELQQIDMVGQCLTSMVTAKHSPFNEMFTWSVRKAVESGLTKRLDRVWNQQCPQCPKSYSSKPTPVSMQQFSPAIFLLLIGFGSSFLILLIEYLHYWKCSDYLSNVEDTNSVAGTDGTEEEQSYMVEGFHVADDGQAVIF</sequence>
<dbReference type="Gene3D" id="3.40.190.10">
    <property type="entry name" value="Periplasmic binding protein-like II"/>
    <property type="match status" value="1"/>
</dbReference>
<feature type="signal peptide" evidence="10">
    <location>
        <begin position="1"/>
        <end position="19"/>
    </location>
</feature>